<gene>
    <name evidence="3" type="ORF">DWB61_16785</name>
</gene>
<evidence type="ECO:0000313" key="4">
    <source>
        <dbReference type="Proteomes" id="UP000285794"/>
    </source>
</evidence>
<dbReference type="InterPro" id="IPR036291">
    <property type="entry name" value="NAD(P)-bd_dom_sf"/>
</dbReference>
<dbReference type="PRINTS" id="PR00081">
    <property type="entry name" value="GDHRDH"/>
</dbReference>
<dbReference type="PRINTS" id="PR00080">
    <property type="entry name" value="SDRFAMILY"/>
</dbReference>
<dbReference type="PANTHER" id="PTHR43639:SF1">
    <property type="entry name" value="SHORT-CHAIN DEHYDROGENASE_REDUCTASE FAMILY PROTEIN"/>
    <property type="match status" value="1"/>
</dbReference>
<dbReference type="PANTHER" id="PTHR43639">
    <property type="entry name" value="OXIDOREDUCTASE, SHORT-CHAIN DEHYDROGENASE/REDUCTASE FAMILY (AFU_ORTHOLOGUE AFUA_5G02870)"/>
    <property type="match status" value="1"/>
</dbReference>
<dbReference type="InterPro" id="IPR002347">
    <property type="entry name" value="SDR_fam"/>
</dbReference>
<sequence length="240" mass="26601">MESKTALITGSAKRIGNELALHLAKQSWNLALHYNTSKGEAMALRDYLKAMYPKQVFKVFCCNLSDEIACESLIYEVNEEFSQIDLLINNASVYSPSSIKETNLELLNEQMNVNFKAPFVLMRDYANICKRGVIVNFLDTRISKYASDYAAYSLSKVALSHLTQMGALEFGPDIRVNGIAPGSTIAPANADENYLENRAASTPMKVTGGMQPILKSLDYILDNNFLTGQILYCDGGEQLI</sequence>
<evidence type="ECO:0000313" key="3">
    <source>
        <dbReference type="EMBL" id="RRG19110.1"/>
    </source>
</evidence>
<dbReference type="EMBL" id="QQWG01000026">
    <property type="protein sequence ID" value="RRG19110.1"/>
    <property type="molecule type" value="Genomic_DNA"/>
</dbReference>
<proteinExistence type="inferred from homology"/>
<dbReference type="GO" id="GO:0016491">
    <property type="term" value="F:oxidoreductase activity"/>
    <property type="evidence" value="ECO:0007669"/>
    <property type="project" value="UniProtKB-KW"/>
</dbReference>
<organism evidence="3 4">
    <name type="scientific">Ancylomarina euxinus</name>
    <dbReference type="NCBI Taxonomy" id="2283627"/>
    <lineage>
        <taxon>Bacteria</taxon>
        <taxon>Pseudomonadati</taxon>
        <taxon>Bacteroidota</taxon>
        <taxon>Bacteroidia</taxon>
        <taxon>Marinilabiliales</taxon>
        <taxon>Marinifilaceae</taxon>
        <taxon>Ancylomarina</taxon>
    </lineage>
</organism>
<protein>
    <submittedName>
        <fullName evidence="3">SDR family NAD(P)-dependent oxidoreductase</fullName>
    </submittedName>
</protein>
<keyword evidence="4" id="KW-1185">Reference proteome</keyword>
<dbReference type="RefSeq" id="WP_125032062.1">
    <property type="nucleotide sequence ID" value="NZ_JAPXVP010000023.1"/>
</dbReference>
<evidence type="ECO:0000256" key="1">
    <source>
        <dbReference type="ARBA" id="ARBA00006484"/>
    </source>
</evidence>
<dbReference type="Proteomes" id="UP000285794">
    <property type="component" value="Unassembled WGS sequence"/>
</dbReference>
<evidence type="ECO:0000256" key="2">
    <source>
        <dbReference type="ARBA" id="ARBA00023002"/>
    </source>
</evidence>
<dbReference type="SUPFAM" id="SSF51735">
    <property type="entry name" value="NAD(P)-binding Rossmann-fold domains"/>
    <property type="match status" value="1"/>
</dbReference>
<dbReference type="AlphaFoldDB" id="A0A425XWU3"/>
<name>A0A425XWU3_9BACT</name>
<keyword evidence="2" id="KW-0560">Oxidoreductase</keyword>
<comment type="caution">
    <text evidence="3">The sequence shown here is derived from an EMBL/GenBank/DDBJ whole genome shotgun (WGS) entry which is preliminary data.</text>
</comment>
<reference evidence="3 4" key="1">
    <citation type="submission" date="2018-07" db="EMBL/GenBank/DDBJ databases">
        <title>Draft genome sequence of Ancylomarina sp. M1P.</title>
        <authorList>
            <person name="Yadav S."/>
            <person name="Villanueva L."/>
            <person name="Damste J.S.S."/>
        </authorList>
    </citation>
    <scope>NUCLEOTIDE SEQUENCE [LARGE SCALE GENOMIC DNA]</scope>
    <source>
        <strain evidence="3 4">M1P</strain>
    </source>
</reference>
<dbReference type="Pfam" id="PF13561">
    <property type="entry name" value="adh_short_C2"/>
    <property type="match status" value="1"/>
</dbReference>
<dbReference type="Gene3D" id="3.40.50.720">
    <property type="entry name" value="NAD(P)-binding Rossmann-like Domain"/>
    <property type="match status" value="1"/>
</dbReference>
<accession>A0A425XWU3</accession>
<dbReference type="OrthoDB" id="597510at2"/>
<comment type="similarity">
    <text evidence="1">Belongs to the short-chain dehydrogenases/reductases (SDR) family.</text>
</comment>